<feature type="compositionally biased region" description="Polar residues" evidence="2">
    <location>
        <begin position="85"/>
        <end position="95"/>
    </location>
</feature>
<protein>
    <submittedName>
        <fullName evidence="3">Uncharacterized protein</fullName>
    </submittedName>
</protein>
<evidence type="ECO:0000256" key="1">
    <source>
        <dbReference type="SAM" id="Coils"/>
    </source>
</evidence>
<comment type="caution">
    <text evidence="3">The sequence shown here is derived from an EMBL/GenBank/DDBJ whole genome shotgun (WGS) entry which is preliminary data.</text>
</comment>
<reference evidence="3" key="1">
    <citation type="submission" date="2019-12" db="EMBL/GenBank/DDBJ databases">
        <title>Genome sequencing and annotation of Brassica cretica.</title>
        <authorList>
            <person name="Studholme D.J."/>
            <person name="Sarris P.F."/>
        </authorList>
    </citation>
    <scope>NUCLEOTIDE SEQUENCE</scope>
    <source>
        <strain evidence="3">PFS-102/07</strain>
        <tissue evidence="3">Leaf</tissue>
    </source>
</reference>
<feature type="region of interest" description="Disordered" evidence="2">
    <location>
        <begin position="85"/>
        <end position="114"/>
    </location>
</feature>
<organism evidence="3">
    <name type="scientific">Brassica cretica</name>
    <name type="common">Mustard</name>
    <dbReference type="NCBI Taxonomy" id="69181"/>
    <lineage>
        <taxon>Eukaryota</taxon>
        <taxon>Viridiplantae</taxon>
        <taxon>Streptophyta</taxon>
        <taxon>Embryophyta</taxon>
        <taxon>Tracheophyta</taxon>
        <taxon>Spermatophyta</taxon>
        <taxon>Magnoliopsida</taxon>
        <taxon>eudicotyledons</taxon>
        <taxon>Gunneridae</taxon>
        <taxon>Pentapetalae</taxon>
        <taxon>rosids</taxon>
        <taxon>malvids</taxon>
        <taxon>Brassicales</taxon>
        <taxon>Brassicaceae</taxon>
        <taxon>Brassiceae</taxon>
        <taxon>Brassica</taxon>
    </lineage>
</organism>
<accession>A0A8S9HY93</accession>
<proteinExistence type="predicted"/>
<keyword evidence="1" id="KW-0175">Coiled coil</keyword>
<evidence type="ECO:0000313" key="3">
    <source>
        <dbReference type="EMBL" id="KAF2561772.1"/>
    </source>
</evidence>
<name>A0A8S9HY93_BRACR</name>
<sequence>MNGKTLSLTWSKKNPIGQKALHQDLSRNKRTVVVHEVDGLEGQEELCFVNANGTWYKKEPNFQYNNYQQKPFYNNQQGGYQARQNYSQGFSSKGNQSTQGQAGSSTSAPQESSTDAMLKQILEFQTRSEKHIRYELKNLHTKVDGSYNDLNNKLLQLSSHFNALENQFASMPSTSKRPMGSLPGKSEQNPKDYCNVIISTTASEIELTQIVDKTEHKAMEKVKTQAELKVAAENLKRHEHKAENEVEREAVQRLKEVKLKGTTEVEQSPYDKLPFPQRVLTKAQKKVISKFRNDMSAVGVKLPEISHMRDAHVQMMLIRDILAHKEEVAELLDISTMQLDPPVTPKSLPKLETQGKFTLSCSLGKFTLDDALVDSGASVNVISMEMVKTLVVALVVALGPALSQGREGALSTHCFLRGGLTERATLVFLTLTPFNGLLATTRFLGAVVLDTFRLPVVLVLKLRTRGGEVSLADIEALGSLTPPKRNATGMRELWPPSVALAWKGLICSYPADPSYIISTSWSLAESKLAGPRVGGALPWLDLPIRARTDLLSLELARETPPEPPASGGKSSRSRRLHGEGIFCSLLEASDERMNHGSEVLGVSRRQRPEWFLKMLNDQSNECSAAWRELRGFTGHVSSSWKSEKQRNENWSVVLKRPDAPALDDWSVERPTGTRYDTRSVPERLLAARTPDISLPGMCYEMSEPTHQALSLPYQRDLMLGELGKLNDLSLMIA</sequence>
<feature type="coiled-coil region" evidence="1">
    <location>
        <begin position="221"/>
        <end position="257"/>
    </location>
</feature>
<gene>
    <name evidence="3" type="ORF">F2Q70_00018282</name>
</gene>
<dbReference type="AlphaFoldDB" id="A0A8S9HY93"/>
<evidence type="ECO:0000256" key="2">
    <source>
        <dbReference type="SAM" id="MobiDB-lite"/>
    </source>
</evidence>
<feature type="compositionally biased region" description="Low complexity" evidence="2">
    <location>
        <begin position="96"/>
        <end position="108"/>
    </location>
</feature>
<feature type="region of interest" description="Disordered" evidence="2">
    <location>
        <begin position="555"/>
        <end position="574"/>
    </location>
</feature>
<dbReference type="EMBL" id="QGKY02001250">
    <property type="protein sequence ID" value="KAF2561772.1"/>
    <property type="molecule type" value="Genomic_DNA"/>
</dbReference>